<accession>A0A5C3NIF0</accession>
<dbReference type="Proteomes" id="UP000305948">
    <property type="component" value="Unassembled WGS sequence"/>
</dbReference>
<feature type="region of interest" description="Disordered" evidence="2">
    <location>
        <begin position="486"/>
        <end position="575"/>
    </location>
</feature>
<feature type="domain" description="RRM" evidence="4">
    <location>
        <begin position="56"/>
        <end position="138"/>
    </location>
</feature>
<feature type="compositionally biased region" description="Polar residues" evidence="2">
    <location>
        <begin position="796"/>
        <end position="806"/>
    </location>
</feature>
<evidence type="ECO:0000256" key="1">
    <source>
        <dbReference type="PROSITE-ProRule" id="PRU00176"/>
    </source>
</evidence>
<keyword evidence="3" id="KW-0472">Membrane</keyword>
<feature type="compositionally biased region" description="Polar residues" evidence="2">
    <location>
        <begin position="869"/>
        <end position="891"/>
    </location>
</feature>
<feature type="transmembrane region" description="Helical" evidence="3">
    <location>
        <begin position="142"/>
        <end position="165"/>
    </location>
</feature>
<dbReference type="InterPro" id="IPR050907">
    <property type="entry name" value="SRSF"/>
</dbReference>
<evidence type="ECO:0000256" key="3">
    <source>
        <dbReference type="SAM" id="Phobius"/>
    </source>
</evidence>
<organism evidence="5 6">
    <name type="scientific">Heliocybe sulcata</name>
    <dbReference type="NCBI Taxonomy" id="5364"/>
    <lineage>
        <taxon>Eukaryota</taxon>
        <taxon>Fungi</taxon>
        <taxon>Dikarya</taxon>
        <taxon>Basidiomycota</taxon>
        <taxon>Agaricomycotina</taxon>
        <taxon>Agaricomycetes</taxon>
        <taxon>Gloeophyllales</taxon>
        <taxon>Gloeophyllaceae</taxon>
        <taxon>Heliocybe</taxon>
    </lineage>
</organism>
<reference evidence="5 6" key="1">
    <citation type="journal article" date="2019" name="Nat. Ecol. Evol.">
        <title>Megaphylogeny resolves global patterns of mushroom evolution.</title>
        <authorList>
            <person name="Varga T."/>
            <person name="Krizsan K."/>
            <person name="Foldi C."/>
            <person name="Dima B."/>
            <person name="Sanchez-Garcia M."/>
            <person name="Sanchez-Ramirez S."/>
            <person name="Szollosi G.J."/>
            <person name="Szarkandi J.G."/>
            <person name="Papp V."/>
            <person name="Albert L."/>
            <person name="Andreopoulos W."/>
            <person name="Angelini C."/>
            <person name="Antonin V."/>
            <person name="Barry K.W."/>
            <person name="Bougher N.L."/>
            <person name="Buchanan P."/>
            <person name="Buyck B."/>
            <person name="Bense V."/>
            <person name="Catcheside P."/>
            <person name="Chovatia M."/>
            <person name="Cooper J."/>
            <person name="Damon W."/>
            <person name="Desjardin D."/>
            <person name="Finy P."/>
            <person name="Geml J."/>
            <person name="Haridas S."/>
            <person name="Hughes K."/>
            <person name="Justo A."/>
            <person name="Karasinski D."/>
            <person name="Kautmanova I."/>
            <person name="Kiss B."/>
            <person name="Kocsube S."/>
            <person name="Kotiranta H."/>
            <person name="LaButti K.M."/>
            <person name="Lechner B.E."/>
            <person name="Liimatainen K."/>
            <person name="Lipzen A."/>
            <person name="Lukacs Z."/>
            <person name="Mihaltcheva S."/>
            <person name="Morgado L.N."/>
            <person name="Niskanen T."/>
            <person name="Noordeloos M.E."/>
            <person name="Ohm R.A."/>
            <person name="Ortiz-Santana B."/>
            <person name="Ovrebo C."/>
            <person name="Racz N."/>
            <person name="Riley R."/>
            <person name="Savchenko A."/>
            <person name="Shiryaev A."/>
            <person name="Soop K."/>
            <person name="Spirin V."/>
            <person name="Szebenyi C."/>
            <person name="Tomsovsky M."/>
            <person name="Tulloss R.E."/>
            <person name="Uehling J."/>
            <person name="Grigoriev I.V."/>
            <person name="Vagvolgyi C."/>
            <person name="Papp T."/>
            <person name="Martin F.M."/>
            <person name="Miettinen O."/>
            <person name="Hibbett D.S."/>
            <person name="Nagy L.G."/>
        </authorList>
    </citation>
    <scope>NUCLEOTIDE SEQUENCE [LARGE SCALE GENOMIC DNA]</scope>
    <source>
        <strain evidence="5 6">OMC1185</strain>
    </source>
</reference>
<dbReference type="PANTHER" id="PTHR23147">
    <property type="entry name" value="SERINE/ARGININE RICH SPLICING FACTOR"/>
    <property type="match status" value="1"/>
</dbReference>
<dbReference type="InterPro" id="IPR035979">
    <property type="entry name" value="RBD_domain_sf"/>
</dbReference>
<gene>
    <name evidence="5" type="ORF">OE88DRAFT_1730160</name>
</gene>
<feature type="compositionally biased region" description="Low complexity" evidence="2">
    <location>
        <begin position="952"/>
        <end position="967"/>
    </location>
</feature>
<feature type="compositionally biased region" description="Basic residues" evidence="2">
    <location>
        <begin position="1076"/>
        <end position="1085"/>
    </location>
</feature>
<evidence type="ECO:0000313" key="5">
    <source>
        <dbReference type="EMBL" id="TFK56697.1"/>
    </source>
</evidence>
<feature type="domain" description="RRM" evidence="4">
    <location>
        <begin position="622"/>
        <end position="702"/>
    </location>
</feature>
<evidence type="ECO:0000313" key="6">
    <source>
        <dbReference type="Proteomes" id="UP000305948"/>
    </source>
</evidence>
<feature type="region of interest" description="Disordered" evidence="2">
    <location>
        <begin position="1"/>
        <end position="39"/>
    </location>
</feature>
<dbReference type="GO" id="GO:0003723">
    <property type="term" value="F:RNA binding"/>
    <property type="evidence" value="ECO:0007669"/>
    <property type="project" value="UniProtKB-UniRule"/>
</dbReference>
<dbReference type="STRING" id="5364.A0A5C3NIF0"/>
<dbReference type="OrthoDB" id="410044at2759"/>
<feature type="compositionally biased region" description="Basic and acidic residues" evidence="2">
    <location>
        <begin position="499"/>
        <end position="508"/>
    </location>
</feature>
<dbReference type="PROSITE" id="PS50102">
    <property type="entry name" value="RRM"/>
    <property type="match status" value="2"/>
</dbReference>
<dbReference type="InterPro" id="IPR000504">
    <property type="entry name" value="RRM_dom"/>
</dbReference>
<feature type="region of interest" description="Disordered" evidence="2">
    <location>
        <begin position="952"/>
        <end position="974"/>
    </location>
</feature>
<proteinExistence type="predicted"/>
<dbReference type="SUPFAM" id="SSF54928">
    <property type="entry name" value="RNA-binding domain, RBD"/>
    <property type="match status" value="2"/>
</dbReference>
<protein>
    <recommendedName>
        <fullName evidence="4">RRM domain-containing protein</fullName>
    </recommendedName>
</protein>
<dbReference type="Gene3D" id="3.30.70.330">
    <property type="match status" value="2"/>
</dbReference>
<keyword evidence="6" id="KW-1185">Reference proteome</keyword>
<dbReference type="Pfam" id="PF00076">
    <property type="entry name" value="RRM_1"/>
    <property type="match status" value="2"/>
</dbReference>
<feature type="region of interest" description="Disordered" evidence="2">
    <location>
        <begin position="868"/>
        <end position="892"/>
    </location>
</feature>
<dbReference type="InterPro" id="IPR012677">
    <property type="entry name" value="Nucleotide-bd_a/b_plait_sf"/>
</dbReference>
<dbReference type="SMART" id="SM00360">
    <property type="entry name" value="RRM"/>
    <property type="match status" value="2"/>
</dbReference>
<dbReference type="AlphaFoldDB" id="A0A5C3NIF0"/>
<sequence length="1145" mass="124333">MPHKQTAKPRAWGTRFDSLDSSPPPSPPSQDVRNDPGSQVLESPIRKMENRMPHDASVFVGSLPTHVEHQELTRLLSEHLSQHAEVKSIKVVRDSKGGVCAFVQCEDATAAARLIYNLQTTPCEPFMGRTLRFEPARAFRTLLISFRFVPLIVTAVVMLPGLLYMEQGTADSSSADDVFRRAPIQPVPSGADDDLSAGRAYQESPGVQLDLPVAVRLWRPQGAKYVSVLYNDEACQFDTQTARNSMMGHDSGTNDAFSGSGVFLCPMKFDKEAILNIACAFGRVDQFSPYSPPTDRFDVSDSNYPYPHDAPRASSMDTGCWQVKWGHRDDCVNALMTLRRVPFLTVTWAHQPNSSAPEGQQLFGSPTMYHSPRLPAPGLFLAGATYPLHVRLNHYSPRMPVIERQDYQRLNPNEYQRHGDLSGYGYAGPGRGRLRTITESSGGTVLSSPLSRHPVISGLAGAESSDIAFLGGDGARKIDWSESEFPPLGEHALSPAANDSHEVQKSQTRDGCSGHLPPTPLGSRHPLPRVLEDHETSPRRDASSDTDTSVPPTPDFVTSPVTPRTPGFKELRTPISHGSTLGGIAYEDSQFGASFEVNKIQGDSEGTQAKDAFGRPREVDPTTIFVGGLEMFGPSAWDEERVRSVFEKFGGVEDVRVVKPFNKRSAFAFVRFNNTEAPARAVAEEHNRIYEGRQIRVQLRDNNSHRSPNTFKYGRGGRVKGYQYGPRPGFGSNSMLGLEFGKGRFDELRRDEALGGGPVNVPSHVVDRHASAAPIAPVELQFPSISCSTSDTTFSEAASVDSSTQAERPPAVSPPPSSVGSSVSAAGPVTPYPVAPMGYYPGPWMSGFAQPWPYPVPYMTGFSAPPLSGAQTPRSYPGTPGSSDASGSATQPPWVGMYRPFVPCTPYPMQHEATQAQFPAGQPPLRPTGFVQNEHGMLVPVYQPEALGQYMTSSRDSSTSLTASTSSDGQPVVPSWPQPTQPVMCPQPGVLLPVSGVHAQGPVPAAGQPMVPSHWPTQASVAWPLSQPQHSVIPFRDSSVPAAPQGVYPIRGSEPLTAHPTHAGFFQQHAAYNPGNHKRQPRRGNHFGNGRNHSRRSSPDRFTGGAGVPNYVCEHPRPVLNHSDLMHPEVGVTQATGQMNGEWSQ</sequence>
<keyword evidence="3" id="KW-0812">Transmembrane</keyword>
<name>A0A5C3NIF0_9AGAM</name>
<evidence type="ECO:0000259" key="4">
    <source>
        <dbReference type="PROSITE" id="PS50102"/>
    </source>
</evidence>
<dbReference type="EMBL" id="ML213503">
    <property type="protein sequence ID" value="TFK56697.1"/>
    <property type="molecule type" value="Genomic_DNA"/>
</dbReference>
<feature type="compositionally biased region" description="Basic and acidic residues" evidence="2">
    <location>
        <begin position="530"/>
        <end position="543"/>
    </location>
</feature>
<feature type="region of interest" description="Disordered" evidence="2">
    <location>
        <begin position="1072"/>
        <end position="1109"/>
    </location>
</feature>
<evidence type="ECO:0000256" key="2">
    <source>
        <dbReference type="SAM" id="MobiDB-lite"/>
    </source>
</evidence>
<feature type="region of interest" description="Disordered" evidence="2">
    <location>
        <begin position="796"/>
        <end position="824"/>
    </location>
</feature>
<keyword evidence="3" id="KW-1133">Transmembrane helix</keyword>
<keyword evidence="1" id="KW-0694">RNA-binding</keyword>